<organism evidence="3 4">
    <name type="scientific">Paramuricea clavata</name>
    <name type="common">Red gorgonian</name>
    <name type="synonym">Violescent sea-whip</name>
    <dbReference type="NCBI Taxonomy" id="317549"/>
    <lineage>
        <taxon>Eukaryota</taxon>
        <taxon>Metazoa</taxon>
        <taxon>Cnidaria</taxon>
        <taxon>Anthozoa</taxon>
        <taxon>Octocorallia</taxon>
        <taxon>Malacalcyonacea</taxon>
        <taxon>Plexauridae</taxon>
        <taxon>Paramuricea</taxon>
    </lineage>
</organism>
<evidence type="ECO:0000313" key="4">
    <source>
        <dbReference type="Proteomes" id="UP001152795"/>
    </source>
</evidence>
<accession>A0A7D9IW00</accession>
<protein>
    <recommendedName>
        <fullName evidence="2">SCAN domain-containing protein</fullName>
    </recommendedName>
</protein>
<feature type="compositionally biased region" description="Basic and acidic residues" evidence="1">
    <location>
        <begin position="200"/>
        <end position="213"/>
    </location>
</feature>
<dbReference type="InterPro" id="IPR057560">
    <property type="entry name" value="Znf_SCAND3"/>
</dbReference>
<feature type="compositionally biased region" description="Polar residues" evidence="1">
    <location>
        <begin position="173"/>
        <end position="186"/>
    </location>
</feature>
<evidence type="ECO:0000259" key="2">
    <source>
        <dbReference type="Pfam" id="PF23663"/>
    </source>
</evidence>
<gene>
    <name evidence="3" type="ORF">PACLA_8A082255</name>
</gene>
<reference evidence="3" key="1">
    <citation type="submission" date="2020-04" db="EMBL/GenBank/DDBJ databases">
        <authorList>
            <person name="Alioto T."/>
            <person name="Alioto T."/>
            <person name="Gomez Garrido J."/>
        </authorList>
    </citation>
    <scope>NUCLEOTIDE SEQUENCE</scope>
    <source>
        <strain evidence="3">A484AB</strain>
    </source>
</reference>
<dbReference type="Pfam" id="PF23663">
    <property type="entry name" value="Znf_SCAND3"/>
    <property type="match status" value="1"/>
</dbReference>
<feature type="domain" description="SCAN" evidence="2">
    <location>
        <begin position="14"/>
        <end position="57"/>
    </location>
</feature>
<comment type="caution">
    <text evidence="3">The sequence shown here is derived from an EMBL/GenBank/DDBJ whole genome shotgun (WGS) entry which is preliminary data.</text>
</comment>
<sequence>MNDICPVCENDIDGAHVCCGCKQAVHLFICGDPVPNSAEGYGQPVICFKCKENKKAKTGTKVHINAQWAALFDRKETSHRTKTSDNPLEKHKEVFFVCVTCLENHKPFMQSKMTRNNTSTITRHNQRHHTDCSKSWIVQKYIKKFEALTDKLQNETAVVKNLSATSGLGKCSKASNRDSGLNQASYEGSYFGSEANSCPDRPDEPKTTEDEPPSKMQKSNPSNSGPNTMCVNEKSKQQSCISFQKEPNTTMPNREPNMENMMSMLQKILISVDANRKTDSVHVQSDPDFRKYDFKSYSDISEIAANDPL</sequence>
<dbReference type="Proteomes" id="UP001152795">
    <property type="component" value="Unassembled WGS sequence"/>
</dbReference>
<keyword evidence="4" id="KW-1185">Reference proteome</keyword>
<dbReference type="EMBL" id="CACRXK020008537">
    <property type="protein sequence ID" value="CAB4015009.1"/>
    <property type="molecule type" value="Genomic_DNA"/>
</dbReference>
<feature type="compositionally biased region" description="Polar residues" evidence="1">
    <location>
        <begin position="237"/>
        <end position="250"/>
    </location>
</feature>
<dbReference type="AlphaFoldDB" id="A0A7D9IW00"/>
<name>A0A7D9IW00_PARCT</name>
<evidence type="ECO:0000313" key="3">
    <source>
        <dbReference type="EMBL" id="CAB4015009.1"/>
    </source>
</evidence>
<feature type="compositionally biased region" description="Polar residues" evidence="1">
    <location>
        <begin position="216"/>
        <end position="230"/>
    </location>
</feature>
<proteinExistence type="predicted"/>
<feature type="region of interest" description="Disordered" evidence="1">
    <location>
        <begin position="166"/>
        <end position="257"/>
    </location>
</feature>
<evidence type="ECO:0000256" key="1">
    <source>
        <dbReference type="SAM" id="MobiDB-lite"/>
    </source>
</evidence>